<proteinExistence type="predicted"/>
<reference evidence="1" key="1">
    <citation type="journal article" date="2020" name="mSystems">
        <title>Genome- and Community-Level Interaction Insights into Carbon Utilization and Element Cycling Functions of Hydrothermarchaeota in Hydrothermal Sediment.</title>
        <authorList>
            <person name="Zhou Z."/>
            <person name="Liu Y."/>
            <person name="Xu W."/>
            <person name="Pan J."/>
            <person name="Luo Z.H."/>
            <person name="Li M."/>
        </authorList>
    </citation>
    <scope>NUCLEOTIDE SEQUENCE [LARGE SCALE GENOMIC DNA]</scope>
    <source>
        <strain evidence="1">HyVt-233</strain>
    </source>
</reference>
<gene>
    <name evidence="1" type="ORF">ENG63_03490</name>
</gene>
<dbReference type="Proteomes" id="UP000886289">
    <property type="component" value="Unassembled WGS sequence"/>
</dbReference>
<protein>
    <submittedName>
        <fullName evidence="1">Uncharacterized protein</fullName>
    </submittedName>
</protein>
<comment type="caution">
    <text evidence="1">The sequence shown here is derived from an EMBL/GenBank/DDBJ whole genome shotgun (WGS) entry which is preliminary data.</text>
</comment>
<evidence type="ECO:0000313" key="1">
    <source>
        <dbReference type="EMBL" id="HDD43909.1"/>
    </source>
</evidence>
<sequence>MSFNLYFKELTKKDKENLVDIEGMLVCSKCGYQTENLDEKFYFVKRINNGIPETCIYCDSCLKSSSFVSNRKDERMV</sequence>
<organism evidence="1">
    <name type="scientific">Desulfofervidus auxilii</name>
    <dbReference type="NCBI Taxonomy" id="1621989"/>
    <lineage>
        <taxon>Bacteria</taxon>
        <taxon>Pseudomonadati</taxon>
        <taxon>Thermodesulfobacteriota</taxon>
        <taxon>Candidatus Desulfofervidia</taxon>
        <taxon>Candidatus Desulfofervidales</taxon>
        <taxon>Candidatus Desulfofervidaceae</taxon>
        <taxon>Candidatus Desulfofervidus</taxon>
    </lineage>
</organism>
<name>A0A7C0Y551_DESA2</name>
<accession>A0A7C0Y551</accession>
<dbReference type="AlphaFoldDB" id="A0A7C0Y551"/>
<dbReference type="EMBL" id="DRBS01000136">
    <property type="protein sequence ID" value="HDD43909.1"/>
    <property type="molecule type" value="Genomic_DNA"/>
</dbReference>